<keyword evidence="6" id="KW-1133">Transmembrane helix</keyword>
<sequence>MKMAELSSNIMQFLVKPKYSQYIYIYIYQVWGYNILMAGKCVCVLPGPVQLWNYPHITQAGRLLLSVAKATGEASRWRRSPTNRSGGCLSLDSESDYSERCGLSVSTLCGDAEAERASVWVRQHSTGTMFGSLLRDFEEDPFFSSSLKEPQVASFTIGIFSGVVFLHLIVLRSSSWRNRDPFTAHQEHVRQMMRSFSDPFGRDPFFSITDGRTPGHQGRQGSQVALREDHRASSLSHMPSASFTGLTSDARDSFFSVDSMMSNMRNRMIDMHRHFEGLSERPDIHSFSSSSVMSYSKTGDEPPKIFQATSQMRKAPGGIKETKKAVRDSESGVQKMAIGHHIKDRGHVVQQSNNNKTGDRELNQEFINLDESEALSFGDEWQRQTSQFKPTGGIQYIEAPKRKSSHFNTKIGPPDVPRRERCISKMVI</sequence>
<comment type="subcellular location">
    <subcellularLocation>
        <location evidence="1">Cytoplasm</location>
    </subcellularLocation>
</comment>
<feature type="transmembrane region" description="Helical" evidence="6">
    <location>
        <begin position="152"/>
        <end position="171"/>
    </location>
</feature>
<dbReference type="AlphaFoldDB" id="A0A8C5PGV9"/>
<dbReference type="Pfam" id="PF10248">
    <property type="entry name" value="Mlf1IP"/>
    <property type="match status" value="1"/>
</dbReference>
<organism evidence="7 8">
    <name type="scientific">Leptobrachium leishanense</name>
    <name type="common">Leishan spiny toad</name>
    <dbReference type="NCBI Taxonomy" id="445787"/>
    <lineage>
        <taxon>Eukaryota</taxon>
        <taxon>Metazoa</taxon>
        <taxon>Chordata</taxon>
        <taxon>Craniata</taxon>
        <taxon>Vertebrata</taxon>
        <taxon>Euteleostomi</taxon>
        <taxon>Amphibia</taxon>
        <taxon>Batrachia</taxon>
        <taxon>Anura</taxon>
        <taxon>Pelobatoidea</taxon>
        <taxon>Megophryidae</taxon>
        <taxon>Leptobrachium</taxon>
    </lineage>
</organism>
<name>A0A8C5PGV9_9ANUR</name>
<reference evidence="7" key="1">
    <citation type="submission" date="2025-08" db="UniProtKB">
        <authorList>
            <consortium name="Ensembl"/>
        </authorList>
    </citation>
    <scope>IDENTIFICATION</scope>
</reference>
<evidence type="ECO:0000256" key="4">
    <source>
        <dbReference type="ARBA" id="ARBA00022553"/>
    </source>
</evidence>
<dbReference type="GO" id="GO:0005737">
    <property type="term" value="C:cytoplasm"/>
    <property type="evidence" value="ECO:0007669"/>
    <property type="project" value="UniProtKB-SubCell"/>
</dbReference>
<evidence type="ECO:0000256" key="1">
    <source>
        <dbReference type="ARBA" id="ARBA00004496"/>
    </source>
</evidence>
<comment type="similarity">
    <text evidence="2">Belongs to the MLF family.</text>
</comment>
<keyword evidence="8" id="KW-1185">Reference proteome</keyword>
<dbReference type="Proteomes" id="UP000694569">
    <property type="component" value="Unplaced"/>
</dbReference>
<dbReference type="Ensembl" id="ENSLLET00000023482.1">
    <property type="protein sequence ID" value="ENSLLEP00000022611.1"/>
    <property type="gene ID" value="ENSLLEG00000014355.1"/>
</dbReference>
<dbReference type="OrthoDB" id="8707547at2759"/>
<keyword evidence="6" id="KW-0812">Transmembrane</keyword>
<reference evidence="7" key="2">
    <citation type="submission" date="2025-09" db="UniProtKB">
        <authorList>
            <consortium name="Ensembl"/>
        </authorList>
    </citation>
    <scope>IDENTIFICATION</scope>
</reference>
<accession>A0A8C5PGV9</accession>
<evidence type="ECO:0000256" key="3">
    <source>
        <dbReference type="ARBA" id="ARBA00022490"/>
    </source>
</evidence>
<evidence type="ECO:0000256" key="2">
    <source>
        <dbReference type="ARBA" id="ARBA00008332"/>
    </source>
</evidence>
<keyword evidence="4" id="KW-0597">Phosphoprotein</keyword>
<feature type="region of interest" description="Disordered" evidence="5">
    <location>
        <begin position="207"/>
        <end position="227"/>
    </location>
</feature>
<proteinExistence type="inferred from homology"/>
<dbReference type="PANTHER" id="PTHR13105">
    <property type="entry name" value="MYELOID LEUKEMIA FACTOR"/>
    <property type="match status" value="1"/>
</dbReference>
<keyword evidence="3" id="KW-0963">Cytoplasm</keyword>
<evidence type="ECO:0000313" key="7">
    <source>
        <dbReference type="Ensembl" id="ENSLLEP00000022611.1"/>
    </source>
</evidence>
<dbReference type="InterPro" id="IPR019376">
    <property type="entry name" value="Myeloid_leukemia_factor"/>
</dbReference>
<evidence type="ECO:0000256" key="5">
    <source>
        <dbReference type="SAM" id="MobiDB-lite"/>
    </source>
</evidence>
<gene>
    <name evidence="7" type="primary">MLF1</name>
</gene>
<keyword evidence="6" id="KW-0472">Membrane</keyword>
<evidence type="ECO:0000313" key="8">
    <source>
        <dbReference type="Proteomes" id="UP000694569"/>
    </source>
</evidence>
<protein>
    <submittedName>
        <fullName evidence="7">Myeloid leukemia factor 1</fullName>
    </submittedName>
</protein>
<dbReference type="GeneTree" id="ENSGT00390000005023"/>
<evidence type="ECO:0000256" key="6">
    <source>
        <dbReference type="SAM" id="Phobius"/>
    </source>
</evidence>